<name>A0A518HCF5_9BACT</name>
<keyword evidence="1" id="KW-0472">Membrane</keyword>
<keyword evidence="1" id="KW-0812">Transmembrane</keyword>
<feature type="transmembrane region" description="Helical" evidence="1">
    <location>
        <begin position="123"/>
        <end position="143"/>
    </location>
</feature>
<feature type="transmembrane region" description="Helical" evidence="1">
    <location>
        <begin position="409"/>
        <end position="431"/>
    </location>
</feature>
<dbReference type="Proteomes" id="UP000317835">
    <property type="component" value="Chromosome"/>
</dbReference>
<feature type="transmembrane region" description="Helical" evidence="1">
    <location>
        <begin position="99"/>
        <end position="117"/>
    </location>
</feature>
<feature type="transmembrane region" description="Helical" evidence="1">
    <location>
        <begin position="369"/>
        <end position="388"/>
    </location>
</feature>
<feature type="transmembrane region" description="Helical" evidence="1">
    <location>
        <begin position="150"/>
        <end position="168"/>
    </location>
</feature>
<keyword evidence="1" id="KW-1133">Transmembrane helix</keyword>
<organism evidence="2 3">
    <name type="scientific">Tautonia plasticadhaerens</name>
    <dbReference type="NCBI Taxonomy" id="2527974"/>
    <lineage>
        <taxon>Bacteria</taxon>
        <taxon>Pseudomonadati</taxon>
        <taxon>Planctomycetota</taxon>
        <taxon>Planctomycetia</taxon>
        <taxon>Isosphaerales</taxon>
        <taxon>Isosphaeraceae</taxon>
        <taxon>Tautonia</taxon>
    </lineage>
</organism>
<feature type="transmembrane region" description="Helical" evidence="1">
    <location>
        <begin position="261"/>
        <end position="282"/>
    </location>
</feature>
<accession>A0A518HCF5</accession>
<evidence type="ECO:0000256" key="1">
    <source>
        <dbReference type="SAM" id="Phobius"/>
    </source>
</evidence>
<dbReference type="EMBL" id="CP036426">
    <property type="protein sequence ID" value="QDV38541.1"/>
    <property type="molecule type" value="Genomic_DNA"/>
</dbReference>
<protein>
    <recommendedName>
        <fullName evidence="4">Glycosyltransferase RgtA/B/C/D-like domain-containing protein</fullName>
    </recommendedName>
</protein>
<dbReference type="AlphaFoldDB" id="A0A518HCF5"/>
<feature type="transmembrane region" description="Helical" evidence="1">
    <location>
        <begin position="188"/>
        <end position="206"/>
    </location>
</feature>
<proteinExistence type="predicted"/>
<evidence type="ECO:0000313" key="2">
    <source>
        <dbReference type="EMBL" id="QDV38541.1"/>
    </source>
</evidence>
<feature type="transmembrane region" description="Helical" evidence="1">
    <location>
        <begin position="289"/>
        <end position="309"/>
    </location>
</feature>
<feature type="transmembrane region" description="Helical" evidence="1">
    <location>
        <begin position="68"/>
        <end position="87"/>
    </location>
</feature>
<reference evidence="2 3" key="1">
    <citation type="submission" date="2019-02" db="EMBL/GenBank/DDBJ databases">
        <title>Deep-cultivation of Planctomycetes and their phenomic and genomic characterization uncovers novel biology.</title>
        <authorList>
            <person name="Wiegand S."/>
            <person name="Jogler M."/>
            <person name="Boedeker C."/>
            <person name="Pinto D."/>
            <person name="Vollmers J."/>
            <person name="Rivas-Marin E."/>
            <person name="Kohn T."/>
            <person name="Peeters S.H."/>
            <person name="Heuer A."/>
            <person name="Rast P."/>
            <person name="Oberbeckmann S."/>
            <person name="Bunk B."/>
            <person name="Jeske O."/>
            <person name="Meyerdierks A."/>
            <person name="Storesund J.E."/>
            <person name="Kallscheuer N."/>
            <person name="Luecker S."/>
            <person name="Lage O.M."/>
            <person name="Pohl T."/>
            <person name="Merkel B.J."/>
            <person name="Hornburger P."/>
            <person name="Mueller R.-W."/>
            <person name="Bruemmer F."/>
            <person name="Labrenz M."/>
            <person name="Spormann A.M."/>
            <person name="Op den Camp H."/>
            <person name="Overmann J."/>
            <person name="Amann R."/>
            <person name="Jetten M.S.M."/>
            <person name="Mascher T."/>
            <person name="Medema M.H."/>
            <person name="Devos D.P."/>
            <person name="Kaster A.-K."/>
            <person name="Ovreas L."/>
            <person name="Rohde M."/>
            <person name="Galperin M.Y."/>
            <person name="Jogler C."/>
        </authorList>
    </citation>
    <scope>NUCLEOTIDE SEQUENCE [LARGE SCALE GENOMIC DNA]</scope>
    <source>
        <strain evidence="2 3">ElP</strain>
    </source>
</reference>
<dbReference type="KEGG" id="tpla:ElP_64960"/>
<keyword evidence="3" id="KW-1185">Reference proteome</keyword>
<evidence type="ECO:0000313" key="3">
    <source>
        <dbReference type="Proteomes" id="UP000317835"/>
    </source>
</evidence>
<feature type="transmembrane region" description="Helical" evidence="1">
    <location>
        <begin position="315"/>
        <end position="333"/>
    </location>
</feature>
<sequence>MRTLLRPLLALLLVMALARAGLFVSYAAALVVSPLEAYHLEAKSVHLSWRAQHGEPLYPDWRSGPVHVSNFFGPLYFLLVGGLGRLVDADLDALTRIGRLVTVAAGAAAGLAVGVASGRREGVLAGIFAGLLAIGPAPMIGFGVMVRPDVVADLLGFLGFLLAAGGGRTPPGRRRLALGGALLVSATFAKQTTALYLLAAVLALAISGSRKQAIALAVGSALASALVVLGVTLAVEPRFAADLLGEAGTPSSAEGWRHVLWRLWTLSRELIVLPAVGFGLWAARKPRDWPALLAPAAILVGSSAAVLIWPVDPNPLIVLAVALIPVGSAGLWATIDPRRPRDLPLATLAAVQLVGSTLAAAKLGADLNYFLGLRLVAALAGGSAWGAARRFCSSPAPAPGPGRLRAARGLAATAAVALLCYAMIPGSLHAFEQMQTARRLVAFISGPGRAGLDIRRELCDQAADPGLAILSDCGEVQLRMGARAPFVDPWLFRVMVTTGRIDPAEIRRRLEAAEYDAIVTTKDLFDARDPYDTYDFGLPPGLAEAARRHYRLVGTAGGLFLYEPRGPGR</sequence>
<feature type="transmembrane region" description="Helical" evidence="1">
    <location>
        <begin position="213"/>
        <end position="235"/>
    </location>
</feature>
<evidence type="ECO:0008006" key="4">
    <source>
        <dbReference type="Google" id="ProtNLM"/>
    </source>
</evidence>
<dbReference type="OrthoDB" id="256986at2"/>
<gene>
    <name evidence="2" type="ORF">ElP_64960</name>
</gene>
<dbReference type="RefSeq" id="WP_145277117.1">
    <property type="nucleotide sequence ID" value="NZ_CP036426.1"/>
</dbReference>